<accession>A0A0D6EVM5</accession>
<sequence length="123" mass="13919">MSTLFKKLLFIFIALGFSFQVLAEGKKLYTENEFLDAFGAKSKEKVLQILGEPARKEMSVKPTNASSVIGRPTEKGVGSSNRVNIEMWYYDNLVKSDAKNTWKQTELTIMNGKVNNIGFFNNR</sequence>
<dbReference type="STRING" id="1581557.BN1208_0796"/>
<keyword evidence="2" id="KW-1185">Reference proteome</keyword>
<protein>
    <recommendedName>
        <fullName evidence="3">DUF2845 domain-containing protein</fullName>
    </recommendedName>
</protein>
<dbReference type="Proteomes" id="UP000064007">
    <property type="component" value="Chromosome 1"/>
</dbReference>
<dbReference type="AlphaFoldDB" id="A0A0D6EVM5"/>
<dbReference type="RefSeq" id="WP_231854569.1">
    <property type="nucleotide sequence ID" value="NZ_LN827929.1"/>
</dbReference>
<organism evidence="1 2">
    <name type="scientific">Candidatus Methylopumilus planktonicus</name>
    <dbReference type="NCBI Taxonomy" id="1581557"/>
    <lineage>
        <taxon>Bacteria</taxon>
        <taxon>Pseudomonadati</taxon>
        <taxon>Pseudomonadota</taxon>
        <taxon>Betaproteobacteria</taxon>
        <taxon>Nitrosomonadales</taxon>
        <taxon>Methylophilaceae</taxon>
        <taxon>Candidatus Methylopumilus</taxon>
    </lineage>
</organism>
<name>A0A0D6EVM5_9PROT</name>
<gene>
    <name evidence="1" type="ORF">BN1208_0796</name>
</gene>
<dbReference type="HOGENOM" id="CLU_2001198_0_0_4"/>
<evidence type="ECO:0000313" key="2">
    <source>
        <dbReference type="Proteomes" id="UP000064007"/>
    </source>
</evidence>
<reference evidence="2" key="1">
    <citation type="submission" date="2014-12" db="EMBL/GenBank/DDBJ databases">
        <authorList>
            <person name="Salcher M.M."/>
        </authorList>
    </citation>
    <scope>NUCLEOTIDE SEQUENCE [LARGE SCALE GENOMIC DNA]</scope>
    <source>
        <strain evidence="2">MMS-10A-171</strain>
    </source>
</reference>
<proteinExistence type="predicted"/>
<dbReference type="EMBL" id="LN827929">
    <property type="protein sequence ID" value="CEZ19682.1"/>
    <property type="molecule type" value="Genomic_DNA"/>
</dbReference>
<dbReference type="KEGG" id="mbat:BN1208_0796"/>
<evidence type="ECO:0008006" key="3">
    <source>
        <dbReference type="Google" id="ProtNLM"/>
    </source>
</evidence>
<evidence type="ECO:0000313" key="1">
    <source>
        <dbReference type="EMBL" id="CEZ19682.1"/>
    </source>
</evidence>